<dbReference type="STRING" id="1094556.MCY_01228"/>
<dbReference type="PANTHER" id="PTHR22777:SF27">
    <property type="entry name" value="MAGNESIUM AND COBALT EFFLUX PROTEIN CORC"/>
    <property type="match status" value="1"/>
</dbReference>
<dbReference type="Gene3D" id="3.10.580.10">
    <property type="entry name" value="CBS-domain"/>
    <property type="match status" value="1"/>
</dbReference>
<dbReference type="SUPFAM" id="SSF54631">
    <property type="entry name" value="CBS-domain pair"/>
    <property type="match status" value="1"/>
</dbReference>
<evidence type="ECO:0000256" key="2">
    <source>
        <dbReference type="ARBA" id="ARBA00022737"/>
    </source>
</evidence>
<keyword evidence="8" id="KW-1185">Reference proteome</keyword>
<dbReference type="InterPro" id="IPR046342">
    <property type="entry name" value="CBS_dom_sf"/>
</dbReference>
<dbReference type="GO" id="GO:0005886">
    <property type="term" value="C:plasma membrane"/>
    <property type="evidence" value="ECO:0007669"/>
    <property type="project" value="TreeGrafter"/>
</dbReference>
<name>J0QL14_9HYPH</name>
<dbReference type="eggNOG" id="COG1253">
    <property type="taxonomic scope" value="Bacteria"/>
</dbReference>
<evidence type="ECO:0000256" key="1">
    <source>
        <dbReference type="ARBA" id="ARBA00006446"/>
    </source>
</evidence>
<dbReference type="PATRIC" id="fig|1094556.3.peg.1553"/>
<evidence type="ECO:0000256" key="4">
    <source>
        <dbReference type="PROSITE-ProRule" id="PRU00703"/>
    </source>
</evidence>
<gene>
    <name evidence="7" type="ORF">MCY_01228</name>
</gene>
<dbReference type="AlphaFoldDB" id="J0QL14"/>
<dbReference type="Pfam" id="PF00571">
    <property type="entry name" value="CBS"/>
    <property type="match status" value="2"/>
</dbReference>
<dbReference type="EMBL" id="AILY01000040">
    <property type="protein sequence ID" value="EJF83644.1"/>
    <property type="molecule type" value="Genomic_DNA"/>
</dbReference>
<dbReference type="SMART" id="SM01091">
    <property type="entry name" value="CorC_HlyC"/>
    <property type="match status" value="1"/>
</dbReference>
<dbReference type="FunFam" id="3.10.580.10:FF:000002">
    <property type="entry name" value="Magnesium/cobalt efflux protein CorC"/>
    <property type="match status" value="1"/>
</dbReference>
<dbReference type="Pfam" id="PF03471">
    <property type="entry name" value="CorC_HlyC"/>
    <property type="match status" value="1"/>
</dbReference>
<protein>
    <recommendedName>
        <fullName evidence="6">CBS domain-containing protein</fullName>
    </recommendedName>
</protein>
<feature type="domain" description="CBS" evidence="6">
    <location>
        <begin position="179"/>
        <end position="236"/>
    </location>
</feature>
<keyword evidence="3 4" id="KW-0129">CBS domain</keyword>
<comment type="caution">
    <text evidence="7">The sequence shown here is derived from an EMBL/GenBank/DDBJ whole genome shotgun (WGS) entry which is preliminary data.</text>
</comment>
<dbReference type="InterPro" id="IPR000644">
    <property type="entry name" value="CBS_dom"/>
</dbReference>
<evidence type="ECO:0000256" key="3">
    <source>
        <dbReference type="ARBA" id="ARBA00023122"/>
    </source>
</evidence>
<feature type="domain" description="CBS" evidence="6">
    <location>
        <begin position="93"/>
        <end position="156"/>
    </location>
</feature>
<dbReference type="HOGENOM" id="CLU_015237_3_1_5"/>
<dbReference type="InterPro" id="IPR044751">
    <property type="entry name" value="Ion_transp-like_CBS"/>
</dbReference>
<dbReference type="Proteomes" id="UP000001077">
    <property type="component" value="Unassembled WGS sequence"/>
</dbReference>
<reference evidence="7 8" key="1">
    <citation type="submission" date="2012-03" db="EMBL/GenBank/DDBJ databases">
        <title>The Genome Sequence of Bartonella rattimassiliensis 15908.</title>
        <authorList>
            <consortium name="The Broad Institute Genome Sequencing Platform"/>
            <consortium name="The Broad Institute Genome Sequencing Center for Infectious Disease"/>
            <person name="Feldgarden M."/>
            <person name="Kirby J."/>
            <person name="Kosoy M."/>
            <person name="Birtles R."/>
            <person name="Probert W.S."/>
            <person name="Chiaraviglio L."/>
            <person name="Young S.K."/>
            <person name="Zeng Q."/>
            <person name="Gargeya S."/>
            <person name="Fitzgerald M."/>
            <person name="Haas B."/>
            <person name="Abouelleil A."/>
            <person name="Alvarado L."/>
            <person name="Arachchi H.M."/>
            <person name="Berlin A."/>
            <person name="Chapman S.B."/>
            <person name="Gearin G."/>
            <person name="Goldberg J."/>
            <person name="Griggs A."/>
            <person name="Gujja S."/>
            <person name="Hansen M."/>
            <person name="Heiman D."/>
            <person name="Howarth C."/>
            <person name="Larimer J."/>
            <person name="Lui A."/>
            <person name="MacDonald P.J.P."/>
            <person name="McCowen C."/>
            <person name="Montmayeur A."/>
            <person name="Murphy C."/>
            <person name="Neiman D."/>
            <person name="Pearson M."/>
            <person name="Priest M."/>
            <person name="Roberts A."/>
            <person name="Saif S."/>
            <person name="Shea T."/>
            <person name="Sisk P."/>
            <person name="Stolte C."/>
            <person name="Sykes S."/>
            <person name="Wortman J."/>
            <person name="Nusbaum C."/>
            <person name="Birren B."/>
        </authorList>
    </citation>
    <scope>NUCLEOTIDE SEQUENCE [LARGE SCALE GENOMIC DNA]</scope>
    <source>
        <strain evidence="7 8">15908</strain>
    </source>
</reference>
<dbReference type="PROSITE" id="PS51371">
    <property type="entry name" value="CBS"/>
    <property type="match status" value="2"/>
</dbReference>
<sequence>MANKINAQNNNQTSSNNEKNPSQQTNHTEKYSLMNHLFSFLRGRNCASTSLRDDLTVALTTENEKDTTLFSPEERTMLHNILRLREARVDDVMIPRSEIEALEINTSLGEALKCFAKIGHSRVPVYAETLDDPRGMIHIRDILNYMTRFIINPTETEQKSDLLQLNHTDLHTPIGELDLIRTVLFVPSSMLASKLLTRMQTTRTQMALVIDEYGGTDGLVSMEDIVELVVGDIEDEHDNVDNAIVREPNNKWLVDARTELEDVEKALGPDFIVGEYGDDVDTIGGLIVSILDRIPAKGEIVEAVPGYRFRILEADKRRIKRLRIFRIPEKENFENNATSKE</sequence>
<proteinExistence type="inferred from homology"/>
<feature type="region of interest" description="Disordered" evidence="5">
    <location>
        <begin position="1"/>
        <end position="26"/>
    </location>
</feature>
<accession>J0QL14</accession>
<dbReference type="CDD" id="cd04590">
    <property type="entry name" value="CBS_pair_CorC_HlyC_assoc"/>
    <property type="match status" value="1"/>
</dbReference>
<dbReference type="InterPro" id="IPR036318">
    <property type="entry name" value="FAD-bd_PCMH-like_sf"/>
</dbReference>
<dbReference type="OrthoDB" id="9797674at2"/>
<dbReference type="Gene3D" id="3.30.465.10">
    <property type="match status" value="1"/>
</dbReference>
<dbReference type="SUPFAM" id="SSF56176">
    <property type="entry name" value="FAD-binding/transporter-associated domain-like"/>
    <property type="match status" value="1"/>
</dbReference>
<feature type="compositionally biased region" description="Low complexity" evidence="5">
    <location>
        <begin position="1"/>
        <end position="20"/>
    </location>
</feature>
<dbReference type="InterPro" id="IPR016169">
    <property type="entry name" value="FAD-bd_PCMH_sub2"/>
</dbReference>
<evidence type="ECO:0000313" key="8">
    <source>
        <dbReference type="Proteomes" id="UP000001077"/>
    </source>
</evidence>
<keyword evidence="2" id="KW-0677">Repeat</keyword>
<comment type="similarity">
    <text evidence="1">Belongs to the UPF0053 family. Hemolysin C subfamily.</text>
</comment>
<evidence type="ECO:0000313" key="7">
    <source>
        <dbReference type="EMBL" id="EJF83644.1"/>
    </source>
</evidence>
<dbReference type="PANTHER" id="PTHR22777">
    <property type="entry name" value="HEMOLYSIN-RELATED"/>
    <property type="match status" value="1"/>
</dbReference>
<evidence type="ECO:0000256" key="5">
    <source>
        <dbReference type="SAM" id="MobiDB-lite"/>
    </source>
</evidence>
<dbReference type="InterPro" id="IPR005170">
    <property type="entry name" value="Transptr-assoc_dom"/>
</dbReference>
<dbReference type="RefSeq" id="WP_007347647.1">
    <property type="nucleotide sequence ID" value="NZ_CALY02000063.1"/>
</dbReference>
<dbReference type="GO" id="GO:0050660">
    <property type="term" value="F:flavin adenine dinucleotide binding"/>
    <property type="evidence" value="ECO:0007669"/>
    <property type="project" value="InterPro"/>
</dbReference>
<evidence type="ECO:0000259" key="6">
    <source>
        <dbReference type="PROSITE" id="PS51371"/>
    </source>
</evidence>
<organism evidence="7 8">
    <name type="scientific">Bartonella rattimassiliensis 15908</name>
    <dbReference type="NCBI Taxonomy" id="1094556"/>
    <lineage>
        <taxon>Bacteria</taxon>
        <taxon>Pseudomonadati</taxon>
        <taxon>Pseudomonadota</taxon>
        <taxon>Alphaproteobacteria</taxon>
        <taxon>Hyphomicrobiales</taxon>
        <taxon>Bartonellaceae</taxon>
        <taxon>Bartonella</taxon>
    </lineage>
</organism>